<dbReference type="InterPro" id="IPR012962">
    <property type="entry name" value="Pept_M54_archaemetzincn"/>
</dbReference>
<dbReference type="InterPro" id="IPR012091">
    <property type="entry name" value="Pept_M54_archaemetzncn_arc/bac"/>
</dbReference>
<comment type="subunit">
    <text evidence="6">Monomer.</text>
</comment>
<proteinExistence type="inferred from homology"/>
<dbReference type="SUPFAM" id="SSF55486">
    <property type="entry name" value="Metalloproteases ('zincins'), catalytic domain"/>
    <property type="match status" value="1"/>
</dbReference>
<evidence type="ECO:0000256" key="2">
    <source>
        <dbReference type="ARBA" id="ARBA00022723"/>
    </source>
</evidence>
<feature type="binding site" evidence="6">
    <location>
        <position position="140"/>
    </location>
    <ligand>
        <name>Zn(2+)</name>
        <dbReference type="ChEBI" id="CHEBI:29105"/>
        <label>1</label>
        <note>catalytic</note>
    </ligand>
</feature>
<feature type="binding site" evidence="6">
    <location>
        <position position="146"/>
    </location>
    <ligand>
        <name>Zn(2+)</name>
        <dbReference type="ChEBI" id="CHEBI:29105"/>
        <label>1</label>
        <note>catalytic</note>
    </ligand>
</feature>
<evidence type="ECO:0000313" key="7">
    <source>
        <dbReference type="EMBL" id="KUK17647.1"/>
    </source>
</evidence>
<keyword evidence="3 6" id="KW-0378">Hydrolase</keyword>
<dbReference type="OMA" id="RSVYDCD"/>
<keyword evidence="2 6" id="KW-0479">Metal-binding</keyword>
<organism evidence="7 8">
    <name type="scientific">Thermococcus sibiricus</name>
    <dbReference type="NCBI Taxonomy" id="172049"/>
    <lineage>
        <taxon>Archaea</taxon>
        <taxon>Methanobacteriati</taxon>
        <taxon>Methanobacteriota</taxon>
        <taxon>Thermococci</taxon>
        <taxon>Thermococcales</taxon>
        <taxon>Thermococcaceae</taxon>
        <taxon>Thermococcus</taxon>
    </lineage>
</organism>
<keyword evidence="5 6" id="KW-0482">Metalloprotease</keyword>
<dbReference type="HAMAP" id="MF_01842">
    <property type="entry name" value="Archaemetzincin"/>
    <property type="match status" value="1"/>
</dbReference>
<feature type="binding site" evidence="6">
    <location>
        <position position="152"/>
    </location>
    <ligand>
        <name>Zn(2+)</name>
        <dbReference type="ChEBI" id="CHEBI:29105"/>
        <label>2</label>
    </ligand>
</feature>
<dbReference type="GeneID" id="8096515"/>
<gene>
    <name evidence="6" type="primary">amzA</name>
    <name evidence="7" type="ORF">XD54_1085</name>
</gene>
<comment type="function">
    <text evidence="6">Probable zinc metalloprotease whose natural substrate is unknown.</text>
</comment>
<protein>
    <recommendedName>
        <fullName evidence="6">Archaemetzincin</fullName>
        <ecNumber evidence="6">3.4.-.-</ecNumber>
    </recommendedName>
</protein>
<dbReference type="AlphaFoldDB" id="A0A101ELM7"/>
<accession>A0A101ELM7</accession>
<keyword evidence="4 6" id="KW-0862">Zinc</keyword>
<dbReference type="Proteomes" id="UP000053911">
    <property type="component" value="Unassembled WGS sequence"/>
</dbReference>
<evidence type="ECO:0000256" key="4">
    <source>
        <dbReference type="ARBA" id="ARBA00022833"/>
    </source>
</evidence>
<feature type="binding site" evidence="6">
    <location>
        <position position="136"/>
    </location>
    <ligand>
        <name>Zn(2+)</name>
        <dbReference type="ChEBI" id="CHEBI:29105"/>
        <label>1</label>
        <note>catalytic</note>
    </ligand>
</feature>
<evidence type="ECO:0000313" key="8">
    <source>
        <dbReference type="Proteomes" id="UP000053911"/>
    </source>
</evidence>
<dbReference type="NCBIfam" id="NF033823">
    <property type="entry name" value="archmetzin"/>
    <property type="match status" value="1"/>
</dbReference>
<dbReference type="CDD" id="cd11375">
    <property type="entry name" value="Peptidase_M54"/>
    <property type="match status" value="1"/>
</dbReference>
<feature type="binding site" evidence="6">
    <location>
        <position position="171"/>
    </location>
    <ligand>
        <name>Zn(2+)</name>
        <dbReference type="ChEBI" id="CHEBI:29105"/>
        <label>2</label>
    </ligand>
</feature>
<dbReference type="EC" id="3.4.-.-" evidence="6"/>
<feature type="binding site" evidence="6">
    <location>
        <position position="147"/>
    </location>
    <ligand>
        <name>Zn(2+)</name>
        <dbReference type="ChEBI" id="CHEBI:29105"/>
        <label>2</label>
    </ligand>
</feature>
<feature type="binding site" evidence="6">
    <location>
        <position position="174"/>
    </location>
    <ligand>
        <name>Zn(2+)</name>
        <dbReference type="ChEBI" id="CHEBI:29105"/>
        <label>2</label>
    </ligand>
</feature>
<name>A0A101ELM7_9EURY</name>
<comment type="cofactor">
    <cofactor evidence="6">
        <name>Zn(2+)</name>
        <dbReference type="ChEBI" id="CHEBI:29105"/>
    </cofactor>
    <text evidence="6">Binds 2 Zn(2+) ions per subunit. One is catalytic, whereas the other seems to have a structural role.</text>
</comment>
<reference evidence="8" key="1">
    <citation type="journal article" date="2015" name="MBio">
        <title>Genome-Resolved Metagenomic Analysis Reveals Roles for Candidate Phyla and Other Microbial Community Members in Biogeochemical Transformations in Oil Reservoirs.</title>
        <authorList>
            <person name="Hu P."/>
            <person name="Tom L."/>
            <person name="Singh A."/>
            <person name="Thomas B.C."/>
            <person name="Baker B.J."/>
            <person name="Piceno Y.M."/>
            <person name="Andersen G.L."/>
            <person name="Banfield J.F."/>
        </authorList>
    </citation>
    <scope>NUCLEOTIDE SEQUENCE [LARGE SCALE GENOMIC DNA]</scope>
</reference>
<dbReference type="EMBL" id="LGFD01000018">
    <property type="protein sequence ID" value="KUK17647.1"/>
    <property type="molecule type" value="Genomic_DNA"/>
</dbReference>
<dbReference type="Pfam" id="PF07998">
    <property type="entry name" value="Peptidase_M54"/>
    <property type="match status" value="1"/>
</dbReference>
<dbReference type="RefSeq" id="WP_015849775.1">
    <property type="nucleotide sequence ID" value="NZ_LGFD01000018.1"/>
</dbReference>
<dbReference type="GO" id="GO:0008270">
    <property type="term" value="F:zinc ion binding"/>
    <property type="evidence" value="ECO:0007669"/>
    <property type="project" value="UniProtKB-UniRule"/>
</dbReference>
<keyword evidence="1 6" id="KW-0645">Protease</keyword>
<evidence type="ECO:0000256" key="1">
    <source>
        <dbReference type="ARBA" id="ARBA00022670"/>
    </source>
</evidence>
<evidence type="ECO:0000256" key="6">
    <source>
        <dbReference type="HAMAP-Rule" id="MF_01842"/>
    </source>
</evidence>
<dbReference type="Gene3D" id="3.40.390.10">
    <property type="entry name" value="Collagenase (Catalytic Domain)"/>
    <property type="match status" value="1"/>
</dbReference>
<dbReference type="GO" id="GO:0006508">
    <property type="term" value="P:proteolysis"/>
    <property type="evidence" value="ECO:0007669"/>
    <property type="project" value="UniProtKB-UniRule"/>
</dbReference>
<evidence type="ECO:0000256" key="5">
    <source>
        <dbReference type="ARBA" id="ARBA00023049"/>
    </source>
</evidence>
<evidence type="ECO:0000256" key="3">
    <source>
        <dbReference type="ARBA" id="ARBA00022801"/>
    </source>
</evidence>
<feature type="active site" description="Proton acceptor" evidence="6">
    <location>
        <position position="137"/>
    </location>
</feature>
<comment type="caution">
    <text evidence="7">The sequence shown here is derived from an EMBL/GenBank/DDBJ whole genome shotgun (WGS) entry which is preliminary data.</text>
</comment>
<dbReference type="PIRSF" id="PIRSF005785">
    <property type="entry name" value="Zn-prot_arch"/>
    <property type="match status" value="1"/>
</dbReference>
<sequence length="189" mass="21396">MKIGIIPIVAKEVDGDVLNAIEGYIGRFYSNFGFEVEIISETSVEDLLFVYNSVRGQFLGRFFLIKIAEIRGIEGISVALGITDADLYEEGMNFIFGLANPYLRSAIISLARLRPEFYGEENKGLLKNRAIKEAMHELGHVFGLEHCPNPRCVMHFSNSIIDTDYKGNTYCETCLEKLKRSLGWKDDRN</sequence>
<dbReference type="InterPro" id="IPR024079">
    <property type="entry name" value="MetalloPept_cat_dom_sf"/>
</dbReference>
<dbReference type="GO" id="GO:0008237">
    <property type="term" value="F:metallopeptidase activity"/>
    <property type="evidence" value="ECO:0007669"/>
    <property type="project" value="UniProtKB-UniRule"/>
</dbReference>
<dbReference type="PANTHER" id="PTHR15910">
    <property type="entry name" value="ARCHAEMETZINCIN"/>
    <property type="match status" value="1"/>
</dbReference>
<dbReference type="PATRIC" id="fig|172049.5.peg.2001"/>
<dbReference type="PANTHER" id="PTHR15910:SF1">
    <property type="entry name" value="ARCHAEMETZINCIN-2"/>
    <property type="match status" value="1"/>
</dbReference>
<comment type="similarity">
    <text evidence="6">Belongs to the peptidase M54 family.</text>
</comment>